<keyword evidence="1" id="KW-0472">Membrane</keyword>
<sequence length="107" mass="12125">MLSSSSRRTYSSEVRLSPYCLCMARCLLTWLFFVFLIVLELASQKEKGWGVAGCECADRGPPAKSSANEYDWGFFLATIPPNPIPRVWCVAKSWLRSVEDLSRIEDL</sequence>
<accession>A0AAE0YG69</accession>
<comment type="caution">
    <text evidence="2">The sequence shown here is derived from an EMBL/GenBank/DDBJ whole genome shotgun (WGS) entry which is preliminary data.</text>
</comment>
<protein>
    <submittedName>
        <fullName evidence="2">Uncharacterized protein</fullName>
    </submittedName>
</protein>
<keyword evidence="3" id="KW-1185">Reference proteome</keyword>
<dbReference type="Proteomes" id="UP001283361">
    <property type="component" value="Unassembled WGS sequence"/>
</dbReference>
<evidence type="ECO:0000256" key="1">
    <source>
        <dbReference type="SAM" id="Phobius"/>
    </source>
</evidence>
<dbReference type="AlphaFoldDB" id="A0AAE0YG69"/>
<evidence type="ECO:0000313" key="2">
    <source>
        <dbReference type="EMBL" id="KAK3743049.1"/>
    </source>
</evidence>
<evidence type="ECO:0000313" key="3">
    <source>
        <dbReference type="Proteomes" id="UP001283361"/>
    </source>
</evidence>
<dbReference type="EMBL" id="JAWDGP010006323">
    <property type="protein sequence ID" value="KAK3743049.1"/>
    <property type="molecule type" value="Genomic_DNA"/>
</dbReference>
<feature type="transmembrane region" description="Helical" evidence="1">
    <location>
        <begin position="16"/>
        <end position="39"/>
    </location>
</feature>
<keyword evidence="1" id="KW-0812">Transmembrane</keyword>
<name>A0AAE0YG69_9GAST</name>
<gene>
    <name evidence="2" type="ORF">RRG08_063915</name>
</gene>
<keyword evidence="1" id="KW-1133">Transmembrane helix</keyword>
<proteinExistence type="predicted"/>
<organism evidence="2 3">
    <name type="scientific">Elysia crispata</name>
    <name type="common">lettuce slug</name>
    <dbReference type="NCBI Taxonomy" id="231223"/>
    <lineage>
        <taxon>Eukaryota</taxon>
        <taxon>Metazoa</taxon>
        <taxon>Spiralia</taxon>
        <taxon>Lophotrochozoa</taxon>
        <taxon>Mollusca</taxon>
        <taxon>Gastropoda</taxon>
        <taxon>Heterobranchia</taxon>
        <taxon>Euthyneura</taxon>
        <taxon>Panpulmonata</taxon>
        <taxon>Sacoglossa</taxon>
        <taxon>Placobranchoidea</taxon>
        <taxon>Plakobranchidae</taxon>
        <taxon>Elysia</taxon>
    </lineage>
</organism>
<reference evidence="2" key="1">
    <citation type="journal article" date="2023" name="G3 (Bethesda)">
        <title>A reference genome for the long-term kleptoplast-retaining sea slug Elysia crispata morphotype clarki.</title>
        <authorList>
            <person name="Eastman K.E."/>
            <person name="Pendleton A.L."/>
            <person name="Shaikh M.A."/>
            <person name="Suttiyut T."/>
            <person name="Ogas R."/>
            <person name="Tomko P."/>
            <person name="Gavelis G."/>
            <person name="Widhalm J.R."/>
            <person name="Wisecaver J.H."/>
        </authorList>
    </citation>
    <scope>NUCLEOTIDE SEQUENCE</scope>
    <source>
        <strain evidence="2">ECLA1</strain>
    </source>
</reference>